<dbReference type="Proteomes" id="UP000295097">
    <property type="component" value="Unassembled WGS sequence"/>
</dbReference>
<keyword evidence="2" id="KW-1185">Reference proteome</keyword>
<dbReference type="OrthoDB" id="200334at2"/>
<name>A0A4R3NKC2_9HYPH</name>
<dbReference type="EMBL" id="SMAR01000033">
    <property type="protein sequence ID" value="TCT34617.1"/>
    <property type="molecule type" value="Genomic_DNA"/>
</dbReference>
<dbReference type="AlphaFoldDB" id="A0A4R3NKC2"/>
<reference evidence="1 2" key="1">
    <citation type="submission" date="2019-03" db="EMBL/GenBank/DDBJ databases">
        <title>Freshwater and sediment microbial communities from various areas in North America, analyzing microbe dynamics in response to fracking.</title>
        <authorList>
            <person name="Lamendella R."/>
        </authorList>
    </citation>
    <scope>NUCLEOTIDE SEQUENCE [LARGE SCALE GENOMIC DNA]</scope>
    <source>
        <strain evidence="1 2">175.2</strain>
    </source>
</reference>
<accession>A0A4R3NKC2</accession>
<gene>
    <name evidence="1" type="ORF">EDC90_103311</name>
</gene>
<sequence length="130" mass="14749">MPALNVQERFADDVEFGIKLQTVRAPRKDGRAHCKVGDTLKLYTGMRTKKCRLLRTATVTGIASVRIEGTSMQVNGHYLPSAIYDRDQVEITDNEFAEADGFKSFMEMADWFAENHGLPFEGVVIYWDEL</sequence>
<evidence type="ECO:0000313" key="2">
    <source>
        <dbReference type="Proteomes" id="UP000295097"/>
    </source>
</evidence>
<evidence type="ECO:0008006" key="3">
    <source>
        <dbReference type="Google" id="ProtNLM"/>
    </source>
</evidence>
<proteinExistence type="predicted"/>
<organism evidence="1 2">
    <name type="scientific">Martelella mediterranea</name>
    <dbReference type="NCBI Taxonomy" id="293089"/>
    <lineage>
        <taxon>Bacteria</taxon>
        <taxon>Pseudomonadati</taxon>
        <taxon>Pseudomonadota</taxon>
        <taxon>Alphaproteobacteria</taxon>
        <taxon>Hyphomicrobiales</taxon>
        <taxon>Aurantimonadaceae</taxon>
        <taxon>Martelella</taxon>
    </lineage>
</organism>
<comment type="caution">
    <text evidence="1">The sequence shown here is derived from an EMBL/GenBank/DDBJ whole genome shotgun (WGS) entry which is preliminary data.</text>
</comment>
<dbReference type="RefSeq" id="WP_132313638.1">
    <property type="nucleotide sequence ID" value="NZ_SMAR01000033.1"/>
</dbReference>
<protein>
    <recommendedName>
        <fullName evidence="3">ASCH domain-containing protein</fullName>
    </recommendedName>
</protein>
<evidence type="ECO:0000313" key="1">
    <source>
        <dbReference type="EMBL" id="TCT34617.1"/>
    </source>
</evidence>